<evidence type="ECO:0000313" key="1">
    <source>
        <dbReference type="EMBL" id="KAJ9481536.1"/>
    </source>
</evidence>
<reference evidence="1" key="1">
    <citation type="submission" date="2015-06" db="EMBL/GenBank/DDBJ databases">
        <authorList>
            <person name="Nguyen H."/>
        </authorList>
    </citation>
    <scope>NUCLEOTIDE SEQUENCE</scope>
    <source>
        <strain evidence="1">DAOM 180753</strain>
    </source>
</reference>
<keyword evidence="2" id="KW-1185">Reference proteome</keyword>
<evidence type="ECO:0000313" key="2">
    <source>
        <dbReference type="Proteomes" id="UP001227192"/>
    </source>
</evidence>
<dbReference type="AlphaFoldDB" id="A0AAI9T761"/>
<dbReference type="Proteomes" id="UP001227192">
    <property type="component" value="Unassembled WGS sequence"/>
</dbReference>
<proteinExistence type="predicted"/>
<name>A0AAI9T761_PENTH</name>
<gene>
    <name evidence="1" type="ORF">VN97_g11935</name>
</gene>
<dbReference type="EMBL" id="LACB01000754">
    <property type="protein sequence ID" value="KAJ9481536.1"/>
    <property type="molecule type" value="Genomic_DNA"/>
</dbReference>
<protein>
    <submittedName>
        <fullName evidence="1">Uncharacterized protein</fullName>
    </submittedName>
</protein>
<reference evidence="1" key="2">
    <citation type="journal article" date="2016" name="Fungal Biol.">
        <title>Ochratoxin A production by Penicillium thymicola.</title>
        <authorList>
            <person name="Nguyen H.D.T."/>
            <person name="McMullin D.R."/>
            <person name="Ponomareva E."/>
            <person name="Riley R."/>
            <person name="Pomraning K.R."/>
            <person name="Baker S.E."/>
            <person name="Seifert K.A."/>
        </authorList>
    </citation>
    <scope>NUCLEOTIDE SEQUENCE</scope>
    <source>
        <strain evidence="1">DAOM 180753</strain>
    </source>
</reference>
<sequence>MCLNYRPLSTRYTLYCKLNPVLSNHPGPSKIPPQIWSGSVAIASTPRSGCIRRLYSGNNFILLKSVNTLVIQVTIFISKIRHNSGVFRHTKVSSLKVQAFDLWPLCPFAGEFI</sequence>
<accession>A0AAI9T761</accession>
<comment type="caution">
    <text evidence="1">The sequence shown here is derived from an EMBL/GenBank/DDBJ whole genome shotgun (WGS) entry which is preliminary data.</text>
</comment>
<organism evidence="1 2">
    <name type="scientific">Penicillium thymicola</name>
    <dbReference type="NCBI Taxonomy" id="293382"/>
    <lineage>
        <taxon>Eukaryota</taxon>
        <taxon>Fungi</taxon>
        <taxon>Dikarya</taxon>
        <taxon>Ascomycota</taxon>
        <taxon>Pezizomycotina</taxon>
        <taxon>Eurotiomycetes</taxon>
        <taxon>Eurotiomycetidae</taxon>
        <taxon>Eurotiales</taxon>
        <taxon>Aspergillaceae</taxon>
        <taxon>Penicillium</taxon>
    </lineage>
</organism>